<dbReference type="PRINTS" id="PR00385">
    <property type="entry name" value="P450"/>
</dbReference>
<gene>
    <name evidence="14" type="ORF">V5O48_002799</name>
</gene>
<comment type="pathway">
    <text evidence="3">Secondary metabolite biosynthesis; terpenoid biosynthesis.</text>
</comment>
<dbReference type="InterPro" id="IPR017972">
    <property type="entry name" value="Cyt_P450_CS"/>
</dbReference>
<sequence length="479" mass="53578">MQEDRLLISDPKAANHILQGYRWGGSKEQRARGLFFAGPNVSVVQGDDHKRHRRIMNPAFGPAESRALVPIFSSAASSLSTKWKDLLSVSKDESEVLNIPKWTSRATLDAIGHAGFDYNFGAMENQNDRLSTVYNNLFADMFAAPSDRSIVIGALSSFIPLNTMARLLERLSMSDPRLARGRIAREVAREVAKELVSEKSKEIGNGQGSHLKDIMSLLLKANMSPQNERNRMNDEELFAQMLAIFFAGHETTSTSVSWTLLELSRRPEIQNKLRKEIHGKECQIISEGRTGFTAEDFDSLPYLNAVLKESLRYHPAAIRISKVATVDDCIPLSEPIRTAGGKEINEIPVRKGQKVMLSIGDYNRNEAIFGEDAHAFKPERWLEKEKNGSQLKKSTTAGVYANLLTFSGGVRSCIGWRFAVLELQAFVVELISNFEFSLTPECDKIRREACGVMLPTMEGELEKGVQCPLRVRCARRDIE</sequence>
<keyword evidence="6" id="KW-0812">Transmembrane</keyword>
<dbReference type="SUPFAM" id="SSF48264">
    <property type="entry name" value="Cytochrome P450"/>
    <property type="match status" value="1"/>
</dbReference>
<comment type="similarity">
    <text evidence="4 13">Belongs to the cytochrome P450 family.</text>
</comment>
<evidence type="ECO:0000256" key="1">
    <source>
        <dbReference type="ARBA" id="ARBA00001971"/>
    </source>
</evidence>
<dbReference type="PRINTS" id="PR00465">
    <property type="entry name" value="EP450IV"/>
</dbReference>
<name>A0ABR3FUN8_9AGAR</name>
<evidence type="ECO:0000256" key="2">
    <source>
        <dbReference type="ARBA" id="ARBA00004370"/>
    </source>
</evidence>
<dbReference type="PANTHER" id="PTHR24305">
    <property type="entry name" value="CYTOCHROME P450"/>
    <property type="match status" value="1"/>
</dbReference>
<evidence type="ECO:0000256" key="13">
    <source>
        <dbReference type="RuleBase" id="RU000461"/>
    </source>
</evidence>
<comment type="subcellular location">
    <subcellularLocation>
        <location evidence="2">Membrane</location>
    </subcellularLocation>
</comment>
<dbReference type="InterPro" id="IPR050121">
    <property type="entry name" value="Cytochrome_P450_monoxygenase"/>
</dbReference>
<comment type="cofactor">
    <cofactor evidence="1">
        <name>heme</name>
        <dbReference type="ChEBI" id="CHEBI:30413"/>
    </cofactor>
</comment>
<dbReference type="EMBL" id="JBAHYK010000068">
    <property type="protein sequence ID" value="KAL0579177.1"/>
    <property type="molecule type" value="Genomic_DNA"/>
</dbReference>
<dbReference type="CDD" id="cd11069">
    <property type="entry name" value="CYP_FUM15-like"/>
    <property type="match status" value="1"/>
</dbReference>
<evidence type="ECO:0000256" key="3">
    <source>
        <dbReference type="ARBA" id="ARBA00004721"/>
    </source>
</evidence>
<evidence type="ECO:0000256" key="11">
    <source>
        <dbReference type="ARBA" id="ARBA00023033"/>
    </source>
</evidence>
<keyword evidence="9 13" id="KW-0560">Oxidoreductase</keyword>
<dbReference type="Proteomes" id="UP001465976">
    <property type="component" value="Unassembled WGS sequence"/>
</dbReference>
<evidence type="ECO:0000256" key="10">
    <source>
        <dbReference type="ARBA" id="ARBA00023004"/>
    </source>
</evidence>
<keyword evidence="5 13" id="KW-0349">Heme</keyword>
<organism evidence="14 15">
    <name type="scientific">Marasmius crinis-equi</name>
    <dbReference type="NCBI Taxonomy" id="585013"/>
    <lineage>
        <taxon>Eukaryota</taxon>
        <taxon>Fungi</taxon>
        <taxon>Dikarya</taxon>
        <taxon>Basidiomycota</taxon>
        <taxon>Agaricomycotina</taxon>
        <taxon>Agaricomycetes</taxon>
        <taxon>Agaricomycetidae</taxon>
        <taxon>Agaricales</taxon>
        <taxon>Marasmiineae</taxon>
        <taxon>Marasmiaceae</taxon>
        <taxon>Marasmius</taxon>
    </lineage>
</organism>
<evidence type="ECO:0000256" key="5">
    <source>
        <dbReference type="ARBA" id="ARBA00022617"/>
    </source>
</evidence>
<evidence type="ECO:0000256" key="8">
    <source>
        <dbReference type="ARBA" id="ARBA00022989"/>
    </source>
</evidence>
<evidence type="ECO:0000256" key="12">
    <source>
        <dbReference type="ARBA" id="ARBA00023136"/>
    </source>
</evidence>
<evidence type="ECO:0000256" key="4">
    <source>
        <dbReference type="ARBA" id="ARBA00010617"/>
    </source>
</evidence>
<evidence type="ECO:0000256" key="7">
    <source>
        <dbReference type="ARBA" id="ARBA00022723"/>
    </source>
</evidence>
<comment type="caution">
    <text evidence="14">The sequence shown here is derived from an EMBL/GenBank/DDBJ whole genome shotgun (WGS) entry which is preliminary data.</text>
</comment>
<accession>A0ABR3FUN8</accession>
<dbReference type="Pfam" id="PF00067">
    <property type="entry name" value="p450"/>
    <property type="match status" value="1"/>
</dbReference>
<evidence type="ECO:0000313" key="15">
    <source>
        <dbReference type="Proteomes" id="UP001465976"/>
    </source>
</evidence>
<keyword evidence="10 13" id="KW-0408">Iron</keyword>
<keyword evidence="15" id="KW-1185">Reference proteome</keyword>
<dbReference type="InterPro" id="IPR036396">
    <property type="entry name" value="Cyt_P450_sf"/>
</dbReference>
<dbReference type="InterPro" id="IPR002403">
    <property type="entry name" value="Cyt_P450_E_grp-IV"/>
</dbReference>
<dbReference type="PANTHER" id="PTHR24305:SF166">
    <property type="entry name" value="CYTOCHROME P450 12A4, MITOCHONDRIAL-RELATED"/>
    <property type="match status" value="1"/>
</dbReference>
<keyword evidence="12" id="KW-0472">Membrane</keyword>
<evidence type="ECO:0000313" key="14">
    <source>
        <dbReference type="EMBL" id="KAL0579177.1"/>
    </source>
</evidence>
<reference evidence="14 15" key="1">
    <citation type="submission" date="2024-02" db="EMBL/GenBank/DDBJ databases">
        <title>A draft genome for the cacao thread blight pathogen Marasmius crinis-equi.</title>
        <authorList>
            <person name="Cohen S.P."/>
            <person name="Baruah I.K."/>
            <person name="Amoako-Attah I."/>
            <person name="Bukari Y."/>
            <person name="Meinhardt L.W."/>
            <person name="Bailey B.A."/>
        </authorList>
    </citation>
    <scope>NUCLEOTIDE SEQUENCE [LARGE SCALE GENOMIC DNA]</scope>
    <source>
        <strain evidence="14 15">GH-76</strain>
    </source>
</reference>
<evidence type="ECO:0008006" key="16">
    <source>
        <dbReference type="Google" id="ProtNLM"/>
    </source>
</evidence>
<protein>
    <recommendedName>
        <fullName evidence="16">Cytochrome P450</fullName>
    </recommendedName>
</protein>
<dbReference type="PROSITE" id="PS00086">
    <property type="entry name" value="CYTOCHROME_P450"/>
    <property type="match status" value="1"/>
</dbReference>
<evidence type="ECO:0000256" key="9">
    <source>
        <dbReference type="ARBA" id="ARBA00023002"/>
    </source>
</evidence>
<keyword evidence="11 13" id="KW-0503">Monooxygenase</keyword>
<dbReference type="InterPro" id="IPR001128">
    <property type="entry name" value="Cyt_P450"/>
</dbReference>
<proteinExistence type="inferred from homology"/>
<evidence type="ECO:0000256" key="6">
    <source>
        <dbReference type="ARBA" id="ARBA00022692"/>
    </source>
</evidence>
<keyword evidence="7 13" id="KW-0479">Metal-binding</keyword>
<dbReference type="Gene3D" id="1.10.630.10">
    <property type="entry name" value="Cytochrome P450"/>
    <property type="match status" value="1"/>
</dbReference>
<keyword evidence="8" id="KW-1133">Transmembrane helix</keyword>